<proteinExistence type="predicted"/>
<name>A0A0E0KNG7_ORYPU</name>
<dbReference type="AlphaFoldDB" id="A0A0E0KNG7"/>
<dbReference type="EnsemblPlants" id="OPUNC04G04670.1">
    <property type="protein sequence ID" value="OPUNC04G04670.1"/>
    <property type="gene ID" value="OPUNC04G04670"/>
</dbReference>
<accession>A0A0E0KNG7</accession>
<keyword evidence="2" id="KW-1185">Reference proteome</keyword>
<reference evidence="1" key="2">
    <citation type="submission" date="2018-05" db="EMBL/GenBank/DDBJ databases">
        <title>OpunRS2 (Oryza punctata Reference Sequence Version 2).</title>
        <authorList>
            <person name="Zhang J."/>
            <person name="Kudrna D."/>
            <person name="Lee S."/>
            <person name="Talag J."/>
            <person name="Welchert J."/>
            <person name="Wing R.A."/>
        </authorList>
    </citation>
    <scope>NUCLEOTIDE SEQUENCE [LARGE SCALE GENOMIC DNA]</scope>
</reference>
<dbReference type="Gramene" id="OPUNC04G04670.1">
    <property type="protein sequence ID" value="OPUNC04G04670.1"/>
    <property type="gene ID" value="OPUNC04G04670"/>
</dbReference>
<evidence type="ECO:0000313" key="1">
    <source>
        <dbReference type="EnsemblPlants" id="OPUNC04G04670.1"/>
    </source>
</evidence>
<sequence>MVEGPRSGMWRRLDREWATVRGAVLALAPSVTADTLAVWAFGALDPTEVALGSRMTSGGMDPCHLIADPAAMIGMGPKIWTT</sequence>
<protein>
    <submittedName>
        <fullName evidence="1">Uncharacterized protein</fullName>
    </submittedName>
</protein>
<dbReference type="Proteomes" id="UP000026962">
    <property type="component" value="Chromosome 4"/>
</dbReference>
<organism evidence="1">
    <name type="scientific">Oryza punctata</name>
    <name type="common">Red rice</name>
    <dbReference type="NCBI Taxonomy" id="4537"/>
    <lineage>
        <taxon>Eukaryota</taxon>
        <taxon>Viridiplantae</taxon>
        <taxon>Streptophyta</taxon>
        <taxon>Embryophyta</taxon>
        <taxon>Tracheophyta</taxon>
        <taxon>Spermatophyta</taxon>
        <taxon>Magnoliopsida</taxon>
        <taxon>Liliopsida</taxon>
        <taxon>Poales</taxon>
        <taxon>Poaceae</taxon>
        <taxon>BOP clade</taxon>
        <taxon>Oryzoideae</taxon>
        <taxon>Oryzeae</taxon>
        <taxon>Oryzinae</taxon>
        <taxon>Oryza</taxon>
    </lineage>
</organism>
<dbReference type="HOGENOM" id="CLU_2562338_0_0_1"/>
<evidence type="ECO:0000313" key="2">
    <source>
        <dbReference type="Proteomes" id="UP000026962"/>
    </source>
</evidence>
<reference evidence="1" key="1">
    <citation type="submission" date="2015-04" db="UniProtKB">
        <authorList>
            <consortium name="EnsemblPlants"/>
        </authorList>
    </citation>
    <scope>IDENTIFICATION</scope>
</reference>